<evidence type="ECO:0000313" key="8">
    <source>
        <dbReference type="Proteomes" id="UP000321578"/>
    </source>
</evidence>
<protein>
    <submittedName>
        <fullName evidence="7">Translocation/assembly module TamB</fullName>
    </submittedName>
</protein>
<evidence type="ECO:0000256" key="4">
    <source>
        <dbReference type="ARBA" id="ARBA00023136"/>
    </source>
</evidence>
<evidence type="ECO:0000256" key="5">
    <source>
        <dbReference type="SAM" id="MobiDB-lite"/>
    </source>
</evidence>
<feature type="compositionally biased region" description="Basic and acidic residues" evidence="5">
    <location>
        <begin position="1629"/>
        <end position="1659"/>
    </location>
</feature>
<accession>A0A5C6ZGQ5</accession>
<dbReference type="EMBL" id="VORO01000008">
    <property type="protein sequence ID" value="TXD89303.1"/>
    <property type="molecule type" value="Genomic_DNA"/>
</dbReference>
<dbReference type="GO" id="GO:0009306">
    <property type="term" value="P:protein secretion"/>
    <property type="evidence" value="ECO:0007669"/>
    <property type="project" value="InterPro"/>
</dbReference>
<evidence type="ECO:0000256" key="3">
    <source>
        <dbReference type="ARBA" id="ARBA00022989"/>
    </source>
</evidence>
<dbReference type="Pfam" id="PF04357">
    <property type="entry name" value="TamB"/>
    <property type="match status" value="1"/>
</dbReference>
<dbReference type="Proteomes" id="UP000321578">
    <property type="component" value="Unassembled WGS sequence"/>
</dbReference>
<evidence type="ECO:0000313" key="7">
    <source>
        <dbReference type="EMBL" id="TXD89303.1"/>
    </source>
</evidence>
<comment type="caution">
    <text evidence="7">The sequence shown here is derived from an EMBL/GenBank/DDBJ whole genome shotgun (WGS) entry which is preliminary data.</text>
</comment>
<feature type="domain" description="Translocation and assembly module TamB C-terminal" evidence="6">
    <location>
        <begin position="1158"/>
        <end position="1614"/>
    </location>
</feature>
<keyword evidence="4" id="KW-0472">Membrane</keyword>
<reference evidence="7 8" key="1">
    <citation type="submission" date="2019-08" db="EMBL/GenBank/DDBJ databases">
        <title>Genomes of Subsaximicrobium wynnwilliamsii strains.</title>
        <authorList>
            <person name="Bowman J.P."/>
        </authorList>
    </citation>
    <scope>NUCLEOTIDE SEQUENCE [LARGE SCALE GENOMIC DNA]</scope>
    <source>
        <strain evidence="7 8">2-80-2</strain>
    </source>
</reference>
<organism evidence="7 8">
    <name type="scientific">Subsaximicrobium wynnwilliamsii</name>
    <dbReference type="NCBI Taxonomy" id="291179"/>
    <lineage>
        <taxon>Bacteria</taxon>
        <taxon>Pseudomonadati</taxon>
        <taxon>Bacteroidota</taxon>
        <taxon>Flavobacteriia</taxon>
        <taxon>Flavobacteriales</taxon>
        <taxon>Flavobacteriaceae</taxon>
        <taxon>Subsaximicrobium</taxon>
    </lineage>
</organism>
<comment type="subcellular location">
    <subcellularLocation>
        <location evidence="1">Membrane</location>
        <topology evidence="1">Single-pass membrane protein</topology>
    </subcellularLocation>
</comment>
<evidence type="ECO:0000259" key="6">
    <source>
        <dbReference type="Pfam" id="PF04357"/>
    </source>
</evidence>
<keyword evidence="3" id="KW-1133">Transmembrane helix</keyword>
<evidence type="ECO:0000256" key="1">
    <source>
        <dbReference type="ARBA" id="ARBA00004167"/>
    </source>
</evidence>
<keyword evidence="2" id="KW-0812">Transmembrane</keyword>
<dbReference type="InterPro" id="IPR007452">
    <property type="entry name" value="TamB_C"/>
</dbReference>
<sequence length="1659" mass="183037">MVLFVRSPWGQGIIVDKVVNFVSDKTNTKVAIDRLFITFDGDVQLDGLYLEDTKGDTLIYSKSLEANIPLWATINGEAVGVEALDWEGLRANIIRKDSVNGYNFQFLIDAFVAADTTSVATDTTSTPLNLILKNLNLKDIDIVFNDAVIGIASKYKIGELKAGMETIDLEQMIFNASELELTNANIQFIQNPAVTDTTSTDVPLPKLSAESLKLQNVKAYYQSKPNQVIADLDIGQFYTEIPQINLANSEFILDQILLKDSKILFHTETETKLADKKPKPENQSKTEGSKAFEWPAIEVSVADIDFENNKLTYLVGDARPVSGEFNPNAVAIEDLSLQAKDLYLRDEAAGLELNQFDFKEFSGFNLKQLAFKFELTNQQLHFEDLKFQLNDNSIQGYVELNYSSISKLMQQPENTKVQLNLPSFSLSLKELFKFQPSLEENEYLKTLSKKQIRGNINAAGTLAAINFPNININWGKNTKISASGKVFNPTNPKKLAFDIPQFSAETTRETAQLFLNEQDMGITFPKNVRLAGTAKGNLEDLSAEAKLTTTQGVATIGGDFKNAANIAFDLNLTIDDYKVNELLNNPQFGALTLNVKAEGSGKTINTLDATLDANITSFQLKGYAINDLNINGKLKNGQGHVRSNYKDDNLNANLDALVVLDSIAPEATLELDVVGANLQALGLMNRDVRAGLKLYADFKGNAKNYDVSAIIEDGVVVYDNKSYLLGAFDALAHVTQDTTSVSIRNKMLDLKLESNTDPQTFSKALQLHVSSYFSRKTKRLDTLKNPVNLKIEAKIAESPLLNDVFLVNVKELDTINVAVDFNQKARKLKANITAPHINYSGNKLDSLVFAMDTDEDNFKFDFGFKNLSAGPLDIPSTRISGNQTNNELSLNISGSNKGTQLMNVNSKITGNSERLRFHVSPDSLILNKKKWTIPEDNEVIITQSKLEFNAFEISRDNQSINITNKLAGIDKNHIAIEFSNFNIQEVFNYLNPDSQLAKGELNGNFVIEAPFKETGIVADLNIQEFQVLKSDLGTLSLDAKSLGNNSYDFEADMKGGDVDLDLKGDYIASTGGGNLDLDLKINKFKMEALNDLSMGEIKNASGNFSGQFKLTGETSDLQYQGSLNFNEAKFNVAKLNTDFLLKDETLNIDNAGLSMSNFTVLDANNNALVVSGEIGTERFINPTFNLDLKATNFQVLDATKEDNEMIYGKAAFDVNAKLTGDLQLPKLNAKLSLNSSTDVTYVLPSSVANVETRDGVVVFVNRENPDAILTQTKEETATVRGFDVSALIKINKNATATIIIDEDTGDNFKIKGEGDLNLTMSPNGRINLTGAYEISDGHYELTLYNLVNRKFNIAPGSRVTWSGDPFDAKLDVRAIYNIETSASPLMAAGISGSDATVKSKFRQVLPFNVYLNIDGDLMQPKISFQLDMPEEEQGAVGGQVYSRVQQVNQQESELNQQVFSLLVLNKFYPNSGSDGSSGGFANVARDNLNDAVSDQLNTFSDQVLGSSGIDLDFGLDSYTDYQGESPTQRTQLDVAAQKKLFDDRLIVRVGSQLDIQGSGAPGEQAPLVGNVSLEYLLTENGRYRLKGFRKSEFENVIDGQTIVSGIALIFTQEFNQFKDLWDAMLRSQSKKDEAEAEQAKQEIEKKQEATEKSMENKKN</sequence>
<feature type="region of interest" description="Disordered" evidence="5">
    <location>
        <begin position="1628"/>
        <end position="1659"/>
    </location>
</feature>
<dbReference type="OrthoDB" id="9811276at2"/>
<name>A0A5C6ZGQ5_9FLAO</name>
<keyword evidence="8" id="KW-1185">Reference proteome</keyword>
<dbReference type="GO" id="GO:0005886">
    <property type="term" value="C:plasma membrane"/>
    <property type="evidence" value="ECO:0007669"/>
    <property type="project" value="InterPro"/>
</dbReference>
<gene>
    <name evidence="7" type="ORF">ESY86_09210</name>
</gene>
<evidence type="ECO:0000256" key="2">
    <source>
        <dbReference type="ARBA" id="ARBA00022692"/>
    </source>
</evidence>
<proteinExistence type="predicted"/>